<dbReference type="SMART" id="SM00028">
    <property type="entry name" value="TPR"/>
    <property type="match status" value="7"/>
</dbReference>
<gene>
    <name evidence="2" type="ORF">H8N03_24940</name>
</gene>
<evidence type="ECO:0000313" key="3">
    <source>
        <dbReference type="Proteomes" id="UP000608513"/>
    </source>
</evidence>
<dbReference type="EMBL" id="JACORT010000015">
    <property type="protein sequence ID" value="MBC5786208.1"/>
    <property type="molecule type" value="Genomic_DNA"/>
</dbReference>
<dbReference type="PANTHER" id="PTHR12558:SF13">
    <property type="entry name" value="CELL DIVISION CYCLE PROTEIN 27 HOMOLOG"/>
    <property type="match status" value="1"/>
</dbReference>
<organism evidence="2 3">
    <name type="scientific">Ramlibacter cellulosilyticus</name>
    <dbReference type="NCBI Taxonomy" id="2764187"/>
    <lineage>
        <taxon>Bacteria</taxon>
        <taxon>Pseudomonadati</taxon>
        <taxon>Pseudomonadota</taxon>
        <taxon>Betaproteobacteria</taxon>
        <taxon>Burkholderiales</taxon>
        <taxon>Comamonadaceae</taxon>
        <taxon>Ramlibacter</taxon>
    </lineage>
</organism>
<reference evidence="2" key="1">
    <citation type="submission" date="2020-08" db="EMBL/GenBank/DDBJ databases">
        <title>Ramlibacter sp. USB13 16S ribosomal RNA gene genome sequencing and assembly.</title>
        <authorList>
            <person name="Kang M."/>
        </authorList>
    </citation>
    <scope>NUCLEOTIDE SEQUENCE</scope>
    <source>
        <strain evidence="2">USB13</strain>
    </source>
</reference>
<keyword evidence="1" id="KW-0732">Signal</keyword>
<dbReference type="AlphaFoldDB" id="A0A923SEE5"/>
<keyword evidence="3" id="KW-1185">Reference proteome</keyword>
<evidence type="ECO:0000313" key="2">
    <source>
        <dbReference type="EMBL" id="MBC5786208.1"/>
    </source>
</evidence>
<name>A0A923SEE5_9BURK</name>
<dbReference type="Gene3D" id="1.25.40.10">
    <property type="entry name" value="Tetratricopeptide repeat domain"/>
    <property type="match status" value="4"/>
</dbReference>
<dbReference type="Pfam" id="PF14559">
    <property type="entry name" value="TPR_19"/>
    <property type="match status" value="1"/>
</dbReference>
<accession>A0A923SEE5</accession>
<dbReference type="SUPFAM" id="SSF81901">
    <property type="entry name" value="HCP-like"/>
    <property type="match status" value="1"/>
</dbReference>
<dbReference type="SUPFAM" id="SSF48452">
    <property type="entry name" value="TPR-like"/>
    <property type="match status" value="2"/>
</dbReference>
<protein>
    <submittedName>
        <fullName evidence="2">Tetratricopeptide repeat protein</fullName>
    </submittedName>
</protein>
<evidence type="ECO:0000256" key="1">
    <source>
        <dbReference type="SAM" id="SignalP"/>
    </source>
</evidence>
<feature type="signal peptide" evidence="1">
    <location>
        <begin position="1"/>
        <end position="24"/>
    </location>
</feature>
<comment type="caution">
    <text evidence="2">The sequence shown here is derived from an EMBL/GenBank/DDBJ whole genome shotgun (WGS) entry which is preliminary data.</text>
</comment>
<sequence>MRFRLAALAAALAAVFAAAPPALAQSPSSTTVAAAPDNSGLDAELFYQLLLGELNVRGNEPTAGFALILDAARKTNDASLYQRAVELAFEARSGDAALQAARAWKQAFPQSREANRYVLQILVALNRLPESLEPLKTEIALSDAKDRPAVIAAVARAYSRATDKKQAAAILEQGLADYLNKPDTGASAWSAVGRLRLAAGDTNGALDAARRGQAAGPNAEGPVLLALELMDPKLPQAEAIVRTYMQGQPLPELRLSYARALLDAQRQREALQQLQQVTRERPDFPEAWLAQGTLLAQDNQLPEAEAALKRYLELAQAQPPSEDRGRGTAQAYLSLAQIAEKRKDFAQANAWLDRIENSQDLIQAQNRRASILARQGKMAEARKLIQALPERNPADARMKAMAEVQLLRDNKDYKGAYDLLAQTIAKDPGDPDLLYDQAMVAEKMGRFDDMERLLRQLMEKKPDYHHAYNALGYSLAERGVRLPEAKQLVQKALEFAPGDPFISDSLAWVEFRMGNKAEALRILQDAYKERPDPEIAAHLGEVLWSLGQRDQAQSIWREGLLLNAENETLQETLKRLKVKP</sequence>
<proteinExistence type="predicted"/>
<dbReference type="InterPro" id="IPR011990">
    <property type="entry name" value="TPR-like_helical_dom_sf"/>
</dbReference>
<dbReference type="Pfam" id="PF13432">
    <property type="entry name" value="TPR_16"/>
    <property type="match status" value="2"/>
</dbReference>
<dbReference type="PANTHER" id="PTHR12558">
    <property type="entry name" value="CELL DIVISION CYCLE 16,23,27"/>
    <property type="match status" value="1"/>
</dbReference>
<feature type="chain" id="PRO_5036795327" evidence="1">
    <location>
        <begin position="25"/>
        <end position="580"/>
    </location>
</feature>
<dbReference type="Proteomes" id="UP000608513">
    <property type="component" value="Unassembled WGS sequence"/>
</dbReference>
<dbReference type="InterPro" id="IPR019734">
    <property type="entry name" value="TPR_rpt"/>
</dbReference>